<dbReference type="InterPro" id="IPR007712">
    <property type="entry name" value="RelE/ParE_toxin"/>
</dbReference>
<dbReference type="OrthoDB" id="5326046at2"/>
<reference evidence="4 5" key="1">
    <citation type="journal article" date="2009" name="Stand. Genomic Sci.">
        <title>Complete genome sequence of Jonesia denitrificans type strain (Prevot 55134).</title>
        <authorList>
            <person name="Pukall R."/>
            <person name="Gehrich-Schroter G."/>
            <person name="Lapidus A."/>
            <person name="Nolan M."/>
            <person name="Glavina Del Rio T."/>
            <person name="Lucas S."/>
            <person name="Chen F."/>
            <person name="Tice H."/>
            <person name="Pitluck S."/>
            <person name="Cheng J.F."/>
            <person name="Copeland A."/>
            <person name="Saunders E."/>
            <person name="Brettin T."/>
            <person name="Detter J.C."/>
            <person name="Bruce D."/>
            <person name="Goodwin L."/>
            <person name="Pati A."/>
            <person name="Ivanova N."/>
            <person name="Mavromatis K."/>
            <person name="Ovchinnikova G."/>
            <person name="Chen A."/>
            <person name="Palaniappan K."/>
            <person name="Land M."/>
            <person name="Hauser L."/>
            <person name="Chang Y.J."/>
            <person name="Jeffries C.D."/>
            <person name="Chain P."/>
            <person name="Goker M."/>
            <person name="Bristow J."/>
            <person name="Eisen J.A."/>
            <person name="Markowitz V."/>
            <person name="Hugenholtz P."/>
            <person name="Kyrpides N.C."/>
            <person name="Klenk H.P."/>
            <person name="Han C."/>
        </authorList>
    </citation>
    <scope>NUCLEOTIDE SEQUENCE [LARGE SCALE GENOMIC DNA]</scope>
    <source>
        <strain evidence="5">ATCC 14870 / DSM 20603 / BCRC 15368 / CIP 55.134 / JCM 11481 / NBRC 15587 / NCTC 10816 / Prevot 55134</strain>
    </source>
</reference>
<protein>
    <submittedName>
        <fullName evidence="4">Addiction module antitoxin</fullName>
    </submittedName>
</protein>
<evidence type="ECO:0000313" key="4">
    <source>
        <dbReference type="EMBL" id="ACV08441.1"/>
    </source>
</evidence>
<dbReference type="eggNOG" id="COG2026">
    <property type="taxonomic scope" value="Bacteria"/>
</dbReference>
<keyword evidence="5" id="KW-1185">Reference proteome</keyword>
<feature type="compositionally biased region" description="Basic and acidic residues" evidence="3">
    <location>
        <begin position="8"/>
        <end position="23"/>
    </location>
</feature>
<dbReference type="SUPFAM" id="SSF143011">
    <property type="entry name" value="RelE-like"/>
    <property type="match status" value="1"/>
</dbReference>
<accession>C7R1X3</accession>
<dbReference type="HOGENOM" id="CLU_155761_3_0_11"/>
<keyword evidence="2" id="KW-1277">Toxin-antitoxin system</keyword>
<dbReference type="AlphaFoldDB" id="C7R1X3"/>
<feature type="region of interest" description="Disordered" evidence="3">
    <location>
        <begin position="1"/>
        <end position="31"/>
    </location>
</feature>
<evidence type="ECO:0000256" key="1">
    <source>
        <dbReference type="ARBA" id="ARBA00006226"/>
    </source>
</evidence>
<sequence length="70" mass="8132">MRSSRLSDITRHNRLVDAAEEPRPPASKKLTGRDAWRVRTGNWRVIYEIHDDELFVVVVAAGNRRDVYRG</sequence>
<dbReference type="PANTHER" id="PTHR35601">
    <property type="entry name" value="TOXIN RELE"/>
    <property type="match status" value="1"/>
</dbReference>
<dbReference type="KEGG" id="jde:Jden_0779"/>
<dbReference type="Gene3D" id="3.30.2310.20">
    <property type="entry name" value="RelE-like"/>
    <property type="match status" value="1"/>
</dbReference>
<gene>
    <name evidence="4" type="ordered locus">Jden_0779</name>
</gene>
<name>C7R1X3_JONDD</name>
<evidence type="ECO:0000313" key="5">
    <source>
        <dbReference type="Proteomes" id="UP000000628"/>
    </source>
</evidence>
<evidence type="ECO:0000256" key="2">
    <source>
        <dbReference type="ARBA" id="ARBA00022649"/>
    </source>
</evidence>
<organism evidence="4 5">
    <name type="scientific">Jonesia denitrificans (strain ATCC 14870 / DSM 20603 / BCRC 15368 / CIP 55.134 / JCM 11481 / NBRC 15587 / NCTC 10816 / Prevot 55134)</name>
    <name type="common">Listeria denitrificans</name>
    <dbReference type="NCBI Taxonomy" id="471856"/>
    <lineage>
        <taxon>Bacteria</taxon>
        <taxon>Bacillati</taxon>
        <taxon>Actinomycetota</taxon>
        <taxon>Actinomycetes</taxon>
        <taxon>Micrococcales</taxon>
        <taxon>Jonesiaceae</taxon>
        <taxon>Jonesia</taxon>
    </lineage>
</organism>
<dbReference type="PANTHER" id="PTHR35601:SF1">
    <property type="entry name" value="TOXIN RELE"/>
    <property type="match status" value="1"/>
</dbReference>
<dbReference type="Proteomes" id="UP000000628">
    <property type="component" value="Chromosome"/>
</dbReference>
<dbReference type="STRING" id="471856.Jden_0779"/>
<dbReference type="Pfam" id="PF05016">
    <property type="entry name" value="ParE_toxin"/>
    <property type="match status" value="1"/>
</dbReference>
<dbReference type="EMBL" id="CP001706">
    <property type="protein sequence ID" value="ACV08441.1"/>
    <property type="molecule type" value="Genomic_DNA"/>
</dbReference>
<evidence type="ECO:0000256" key="3">
    <source>
        <dbReference type="SAM" id="MobiDB-lite"/>
    </source>
</evidence>
<dbReference type="InterPro" id="IPR035093">
    <property type="entry name" value="RelE/ParE_toxin_dom_sf"/>
</dbReference>
<proteinExistence type="inferred from homology"/>
<comment type="similarity">
    <text evidence="1">Belongs to the RelE toxin family.</text>
</comment>